<name>A0A495XN63_9PSEU</name>
<gene>
    <name evidence="2" type="ORF">DFJ66_8012</name>
</gene>
<evidence type="ECO:0000313" key="3">
    <source>
        <dbReference type="Proteomes" id="UP000272729"/>
    </source>
</evidence>
<proteinExistence type="predicted"/>
<evidence type="ECO:0008006" key="4">
    <source>
        <dbReference type="Google" id="ProtNLM"/>
    </source>
</evidence>
<dbReference type="EMBL" id="RBXR01000001">
    <property type="protein sequence ID" value="RKT74645.1"/>
    <property type="molecule type" value="Genomic_DNA"/>
</dbReference>
<evidence type="ECO:0000313" key="2">
    <source>
        <dbReference type="EMBL" id="RKT74645.1"/>
    </source>
</evidence>
<keyword evidence="3" id="KW-1185">Reference proteome</keyword>
<accession>A0A495XN63</accession>
<dbReference type="AlphaFoldDB" id="A0A495XN63"/>
<sequence>MNRMTWCRRVAVVGLVVAAASVVVAGVRADVGARAGTGARAEVGAANVIVHLVEAISPATPFAKSVTAWCPSGMKVYSAGGALRDWSGQVVIDAVRPLPDLSGVVVSARPLSDRPAWVLVAHAVCAYGNPVLVRSNEFGALVDAKEHSVSCPVPGSLTGVTGEVVGADPDDPAALYGLVPDESLTTATAKASGPADASWTVQAYAICDKEKAGSLVREVVKIPMSGELEQEATATCAEGYAYTGGGATAYGNTGDALTVGLVWLPNPEAGSMTGVGTKGASPWGIEAYAICFKKG</sequence>
<keyword evidence="1" id="KW-0732">Signal</keyword>
<dbReference type="Proteomes" id="UP000272729">
    <property type="component" value="Unassembled WGS sequence"/>
</dbReference>
<protein>
    <recommendedName>
        <fullName evidence="4">Septum formation-related domain-containing protein</fullName>
    </recommendedName>
</protein>
<feature type="chain" id="PRO_5038721397" description="Septum formation-related domain-containing protein" evidence="1">
    <location>
        <begin position="26"/>
        <end position="295"/>
    </location>
</feature>
<comment type="caution">
    <text evidence="2">The sequence shown here is derived from an EMBL/GenBank/DDBJ whole genome shotgun (WGS) entry which is preliminary data.</text>
</comment>
<feature type="signal peptide" evidence="1">
    <location>
        <begin position="1"/>
        <end position="25"/>
    </location>
</feature>
<evidence type="ECO:0000256" key="1">
    <source>
        <dbReference type="SAM" id="SignalP"/>
    </source>
</evidence>
<reference evidence="2 3" key="1">
    <citation type="submission" date="2018-10" db="EMBL/GenBank/DDBJ databases">
        <title>Sequencing the genomes of 1000 actinobacteria strains.</title>
        <authorList>
            <person name="Klenk H.-P."/>
        </authorList>
    </citation>
    <scope>NUCLEOTIDE SEQUENCE [LARGE SCALE GENOMIC DNA]</scope>
    <source>
        <strain evidence="2 3">DSM 43911</strain>
    </source>
</reference>
<organism evidence="2 3">
    <name type="scientific">Saccharothrix variisporea</name>
    <dbReference type="NCBI Taxonomy" id="543527"/>
    <lineage>
        <taxon>Bacteria</taxon>
        <taxon>Bacillati</taxon>
        <taxon>Actinomycetota</taxon>
        <taxon>Actinomycetes</taxon>
        <taxon>Pseudonocardiales</taxon>
        <taxon>Pseudonocardiaceae</taxon>
        <taxon>Saccharothrix</taxon>
    </lineage>
</organism>